<keyword evidence="8 14" id="KW-0963">Cytoplasm</keyword>
<evidence type="ECO:0000256" key="15">
    <source>
        <dbReference type="PROSITE-ProRule" id="PRU01319"/>
    </source>
</evidence>
<dbReference type="KEGG" id="meme:HYG87_04390"/>
<dbReference type="GO" id="GO:0032299">
    <property type="term" value="C:ribonuclease H2 complex"/>
    <property type="evidence" value="ECO:0007669"/>
    <property type="project" value="TreeGrafter"/>
</dbReference>
<dbReference type="GO" id="GO:0043137">
    <property type="term" value="P:DNA replication, removal of RNA primer"/>
    <property type="evidence" value="ECO:0007669"/>
    <property type="project" value="TreeGrafter"/>
</dbReference>
<dbReference type="InterPro" id="IPR001352">
    <property type="entry name" value="RNase_HII/HIII"/>
</dbReference>
<feature type="binding site" evidence="14 15">
    <location>
        <position position="7"/>
    </location>
    <ligand>
        <name>a divalent metal cation</name>
        <dbReference type="ChEBI" id="CHEBI:60240"/>
    </ligand>
</feature>
<organism evidence="18 19">
    <name type="scientific">Methanobacterium alkalithermotolerans</name>
    <dbReference type="NCBI Taxonomy" id="2731220"/>
    <lineage>
        <taxon>Archaea</taxon>
        <taxon>Methanobacteriati</taxon>
        <taxon>Methanobacteriota</taxon>
        <taxon>Methanomada group</taxon>
        <taxon>Methanobacteria</taxon>
        <taxon>Methanobacteriales</taxon>
        <taxon>Methanobacteriaceae</taxon>
        <taxon>Methanobacterium</taxon>
    </lineage>
</organism>
<dbReference type="NCBIfam" id="TIGR00729">
    <property type="entry name" value="ribonuclease HII"/>
    <property type="match status" value="1"/>
</dbReference>
<dbReference type="InterPro" id="IPR024567">
    <property type="entry name" value="RNase_HII/HIII_dom"/>
</dbReference>
<dbReference type="Gene3D" id="3.30.420.10">
    <property type="entry name" value="Ribonuclease H-like superfamily/Ribonuclease H"/>
    <property type="match status" value="1"/>
</dbReference>
<dbReference type="InterPro" id="IPR023160">
    <property type="entry name" value="RNase_HII_hlx-loop-hlx_cap_dom"/>
</dbReference>
<dbReference type="GO" id="GO:0005737">
    <property type="term" value="C:cytoplasm"/>
    <property type="evidence" value="ECO:0007669"/>
    <property type="project" value="UniProtKB-SubCell"/>
</dbReference>
<keyword evidence="9 14" id="KW-0540">Nuclease</keyword>
<evidence type="ECO:0000256" key="10">
    <source>
        <dbReference type="ARBA" id="ARBA00022723"/>
    </source>
</evidence>
<dbReference type="EMBL" id="CP058560">
    <property type="protein sequence ID" value="QUH23060.1"/>
    <property type="molecule type" value="Genomic_DNA"/>
</dbReference>
<protein>
    <recommendedName>
        <fullName evidence="7 14">Ribonuclease HII</fullName>
        <shortName evidence="14">RNase HII</shortName>
        <ecNumber evidence="6 14">3.1.26.4</ecNumber>
    </recommendedName>
</protein>
<dbReference type="InterPro" id="IPR004649">
    <property type="entry name" value="RNase_H2_suA"/>
</dbReference>
<dbReference type="InterPro" id="IPR036397">
    <property type="entry name" value="RNaseH_sf"/>
</dbReference>
<keyword evidence="10 14" id="KW-0479">Metal-binding</keyword>
<name>A0A8T8K7X4_9EURY</name>
<evidence type="ECO:0000256" key="13">
    <source>
        <dbReference type="ARBA" id="ARBA00023211"/>
    </source>
</evidence>
<dbReference type="PANTHER" id="PTHR10954">
    <property type="entry name" value="RIBONUCLEASE H2 SUBUNIT A"/>
    <property type="match status" value="1"/>
</dbReference>
<keyword evidence="13 14" id="KW-0464">Manganese</keyword>
<evidence type="ECO:0000256" key="12">
    <source>
        <dbReference type="ARBA" id="ARBA00022801"/>
    </source>
</evidence>
<reference evidence="18" key="1">
    <citation type="submission" date="2020-07" db="EMBL/GenBank/DDBJ databases">
        <title>Methanobacterium. sp. MethCan genome.</title>
        <authorList>
            <person name="Postec A."/>
            <person name="Quemeneur M."/>
        </authorList>
    </citation>
    <scope>NUCLEOTIDE SEQUENCE</scope>
    <source>
        <strain evidence="18">MethCAN</strain>
    </source>
</reference>
<keyword evidence="12 14" id="KW-0378">Hydrolase</keyword>
<dbReference type="CDD" id="cd07180">
    <property type="entry name" value="RNase_HII_archaea_like"/>
    <property type="match status" value="1"/>
</dbReference>
<dbReference type="SUPFAM" id="SSF53098">
    <property type="entry name" value="Ribonuclease H-like"/>
    <property type="match status" value="1"/>
</dbReference>
<dbReference type="Gene3D" id="1.10.10.460">
    <property type="entry name" value="Ribonuclease hii. Domain 2"/>
    <property type="match status" value="1"/>
</dbReference>
<feature type="binding site" evidence="14 15">
    <location>
        <position position="105"/>
    </location>
    <ligand>
        <name>a divalent metal cation</name>
        <dbReference type="ChEBI" id="CHEBI:60240"/>
    </ligand>
</feature>
<evidence type="ECO:0000256" key="16">
    <source>
        <dbReference type="RuleBase" id="RU003515"/>
    </source>
</evidence>
<dbReference type="HAMAP" id="MF_00052_A">
    <property type="entry name" value="RNase_HII_A"/>
    <property type="match status" value="1"/>
</dbReference>
<dbReference type="AlphaFoldDB" id="A0A8T8K7X4"/>
<dbReference type="GO" id="GO:0003723">
    <property type="term" value="F:RNA binding"/>
    <property type="evidence" value="ECO:0007669"/>
    <property type="project" value="UniProtKB-UniRule"/>
</dbReference>
<evidence type="ECO:0000313" key="18">
    <source>
        <dbReference type="EMBL" id="QUH23060.1"/>
    </source>
</evidence>
<dbReference type="EC" id="3.1.26.4" evidence="6 14"/>
<evidence type="ECO:0000256" key="7">
    <source>
        <dbReference type="ARBA" id="ARBA00019179"/>
    </source>
</evidence>
<feature type="domain" description="RNase H type-2" evidence="17">
    <location>
        <begin position="1"/>
        <end position="208"/>
    </location>
</feature>
<keyword evidence="11 14" id="KW-0255">Endonuclease</keyword>
<comment type="catalytic activity">
    <reaction evidence="1 14 15 16">
        <text>Endonucleolytic cleavage to 5'-phosphomonoester.</text>
        <dbReference type="EC" id="3.1.26.4"/>
    </reaction>
</comment>
<dbReference type="RefSeq" id="WP_211534008.1">
    <property type="nucleotide sequence ID" value="NZ_CP058560.1"/>
</dbReference>
<dbReference type="GO" id="GO:0006298">
    <property type="term" value="P:mismatch repair"/>
    <property type="evidence" value="ECO:0007669"/>
    <property type="project" value="TreeGrafter"/>
</dbReference>
<comment type="function">
    <text evidence="3 14 16">Endonuclease that specifically degrades the RNA of RNA-DNA hybrids.</text>
</comment>
<evidence type="ECO:0000256" key="5">
    <source>
        <dbReference type="ARBA" id="ARBA00007383"/>
    </source>
</evidence>
<evidence type="ECO:0000259" key="17">
    <source>
        <dbReference type="PROSITE" id="PS51975"/>
    </source>
</evidence>
<keyword evidence="19" id="KW-1185">Reference proteome</keyword>
<dbReference type="Pfam" id="PF01351">
    <property type="entry name" value="RNase_HII"/>
    <property type="match status" value="1"/>
</dbReference>
<evidence type="ECO:0000256" key="8">
    <source>
        <dbReference type="ARBA" id="ARBA00022490"/>
    </source>
</evidence>
<dbReference type="FunFam" id="1.10.10.460:FF:000001">
    <property type="entry name" value="Ribonuclease"/>
    <property type="match status" value="1"/>
</dbReference>
<feature type="binding site" evidence="14 15">
    <location>
        <position position="8"/>
    </location>
    <ligand>
        <name>a divalent metal cation</name>
        <dbReference type="ChEBI" id="CHEBI:60240"/>
    </ligand>
</feature>
<comment type="cofactor">
    <cofactor evidence="2">
        <name>Mg(2+)</name>
        <dbReference type="ChEBI" id="CHEBI:18420"/>
    </cofactor>
</comment>
<proteinExistence type="inferred from homology"/>
<dbReference type="PANTHER" id="PTHR10954:SF23">
    <property type="entry name" value="RIBONUCLEASE"/>
    <property type="match status" value="1"/>
</dbReference>
<evidence type="ECO:0000256" key="4">
    <source>
        <dbReference type="ARBA" id="ARBA00004496"/>
    </source>
</evidence>
<comment type="similarity">
    <text evidence="5 14 16">Belongs to the RNase HII family.</text>
</comment>
<dbReference type="PROSITE" id="PS51975">
    <property type="entry name" value="RNASE_H_2"/>
    <property type="match status" value="1"/>
</dbReference>
<dbReference type="InterPro" id="IPR012337">
    <property type="entry name" value="RNaseH-like_sf"/>
</dbReference>
<dbReference type="GO" id="GO:0004523">
    <property type="term" value="F:RNA-DNA hybrid ribonuclease activity"/>
    <property type="evidence" value="ECO:0007669"/>
    <property type="project" value="UniProtKB-UniRule"/>
</dbReference>
<comment type="cofactor">
    <cofactor evidence="14 15">
        <name>Mn(2+)</name>
        <dbReference type="ChEBI" id="CHEBI:29035"/>
    </cofactor>
    <cofactor evidence="14 15">
        <name>Mg(2+)</name>
        <dbReference type="ChEBI" id="CHEBI:18420"/>
    </cofactor>
    <text evidence="14 15">Manganese or magnesium. Binds 1 divalent metal ion per monomer in the absence of substrate. May bind a second metal ion after substrate binding.</text>
</comment>
<evidence type="ECO:0000256" key="3">
    <source>
        <dbReference type="ARBA" id="ARBA00004065"/>
    </source>
</evidence>
<accession>A0A8T8K7X4</accession>
<evidence type="ECO:0000256" key="11">
    <source>
        <dbReference type="ARBA" id="ARBA00022759"/>
    </source>
</evidence>
<evidence type="ECO:0000256" key="9">
    <source>
        <dbReference type="ARBA" id="ARBA00022722"/>
    </source>
</evidence>
<evidence type="ECO:0000256" key="6">
    <source>
        <dbReference type="ARBA" id="ARBA00012180"/>
    </source>
</evidence>
<comment type="subcellular location">
    <subcellularLocation>
        <location evidence="4 14">Cytoplasm</location>
    </subcellularLocation>
</comment>
<sequence length="208" mass="23263">MKILGIDEAGRGPVIGPLVVCGVLVSEDQLELMEKMGIKDSKKVAPKKRNLLARKIKKIAECFVVKISARDIDNMRAKDINLNEIEKIAMMKIIKESQAQSVIIDSVDVNPSRLCSEISEVLGPEIDIKAEHGADDNYVVVAAASIVAKVERDMEIEKLSRQYRKLGNLGSGYPSDPRTKAFLKNFKYDNMPEFVRKSWATVKKMKDN</sequence>
<dbReference type="GeneID" id="64819977"/>
<evidence type="ECO:0000256" key="1">
    <source>
        <dbReference type="ARBA" id="ARBA00000077"/>
    </source>
</evidence>
<dbReference type="GO" id="GO:0030145">
    <property type="term" value="F:manganese ion binding"/>
    <property type="evidence" value="ECO:0007669"/>
    <property type="project" value="UniProtKB-UniRule"/>
</dbReference>
<dbReference type="InterPro" id="IPR020787">
    <property type="entry name" value="RNase_HII_arc"/>
</dbReference>
<dbReference type="Proteomes" id="UP000681041">
    <property type="component" value="Chromosome"/>
</dbReference>
<evidence type="ECO:0000256" key="14">
    <source>
        <dbReference type="HAMAP-Rule" id="MF_00052"/>
    </source>
</evidence>
<gene>
    <name evidence="14" type="primary">rnhB</name>
    <name evidence="18" type="ORF">HYG87_04390</name>
</gene>
<evidence type="ECO:0000313" key="19">
    <source>
        <dbReference type="Proteomes" id="UP000681041"/>
    </source>
</evidence>
<evidence type="ECO:0000256" key="2">
    <source>
        <dbReference type="ARBA" id="ARBA00001946"/>
    </source>
</evidence>
<dbReference type="OrthoDB" id="33866at2157"/>